<dbReference type="InterPro" id="IPR053150">
    <property type="entry name" value="Teicoplanin_resist-assoc"/>
</dbReference>
<dbReference type="Pfam" id="PF04892">
    <property type="entry name" value="VanZ"/>
    <property type="match status" value="1"/>
</dbReference>
<dbReference type="PANTHER" id="PTHR36834">
    <property type="entry name" value="MEMBRANE PROTEIN-RELATED"/>
    <property type="match status" value="1"/>
</dbReference>
<evidence type="ECO:0000313" key="3">
    <source>
        <dbReference type="EMBL" id="SFB08017.1"/>
    </source>
</evidence>
<sequence>MKKAIKVIFSISFILYLFVLAMLLFLNRVGGTWSTDLSLLETIRLNSNFVPFKTISTYIQAIFDGSMNADIPIKNLFGNLFMFLPMGIYLPFFINKANKLRMFTVLMILVLLFIETIQLVTRKGSFDIDDFILNIIGALIGFGIWRTKIVQRILK</sequence>
<name>A0A1I0Y584_9BACI</name>
<dbReference type="EMBL" id="FOJW01000006">
    <property type="protein sequence ID" value="SFB08017.1"/>
    <property type="molecule type" value="Genomic_DNA"/>
</dbReference>
<dbReference type="RefSeq" id="WP_090236959.1">
    <property type="nucleotide sequence ID" value="NZ_FOJW01000006.1"/>
</dbReference>
<evidence type="ECO:0000259" key="2">
    <source>
        <dbReference type="Pfam" id="PF04892"/>
    </source>
</evidence>
<evidence type="ECO:0000313" key="4">
    <source>
        <dbReference type="Proteomes" id="UP000198642"/>
    </source>
</evidence>
<dbReference type="InterPro" id="IPR006976">
    <property type="entry name" value="VanZ-like"/>
</dbReference>
<proteinExistence type="predicted"/>
<feature type="transmembrane region" description="Helical" evidence="1">
    <location>
        <begin position="100"/>
        <end position="119"/>
    </location>
</feature>
<protein>
    <submittedName>
        <fullName evidence="3">VanZ like family protein</fullName>
    </submittedName>
</protein>
<reference evidence="3 4" key="1">
    <citation type="submission" date="2016-10" db="EMBL/GenBank/DDBJ databases">
        <authorList>
            <person name="de Groot N.N."/>
        </authorList>
    </citation>
    <scope>NUCLEOTIDE SEQUENCE [LARGE SCALE GENOMIC DNA]</scope>
    <source>
        <strain evidence="3 4">CGMCC 1.3702</strain>
    </source>
</reference>
<dbReference type="OrthoDB" id="4822551at2"/>
<keyword evidence="4" id="KW-1185">Reference proteome</keyword>
<evidence type="ECO:0000256" key="1">
    <source>
        <dbReference type="SAM" id="Phobius"/>
    </source>
</evidence>
<feature type="domain" description="VanZ-like" evidence="2">
    <location>
        <begin position="13"/>
        <end position="146"/>
    </location>
</feature>
<feature type="transmembrane region" description="Helical" evidence="1">
    <location>
        <begin position="76"/>
        <end position="93"/>
    </location>
</feature>
<accession>A0A1I0Y584</accession>
<keyword evidence="1" id="KW-0472">Membrane</keyword>
<feature type="transmembrane region" description="Helical" evidence="1">
    <location>
        <begin position="131"/>
        <end position="149"/>
    </location>
</feature>
<dbReference type="Proteomes" id="UP000198642">
    <property type="component" value="Unassembled WGS sequence"/>
</dbReference>
<keyword evidence="1" id="KW-1133">Transmembrane helix</keyword>
<keyword evidence="1" id="KW-0812">Transmembrane</keyword>
<gene>
    <name evidence="3" type="ORF">SAMN04488072_106237</name>
</gene>
<organism evidence="3 4">
    <name type="scientific">Lentibacillus halodurans</name>
    <dbReference type="NCBI Taxonomy" id="237679"/>
    <lineage>
        <taxon>Bacteria</taxon>
        <taxon>Bacillati</taxon>
        <taxon>Bacillota</taxon>
        <taxon>Bacilli</taxon>
        <taxon>Bacillales</taxon>
        <taxon>Bacillaceae</taxon>
        <taxon>Lentibacillus</taxon>
    </lineage>
</organism>
<feature type="transmembrane region" description="Helical" evidence="1">
    <location>
        <begin position="7"/>
        <end position="26"/>
    </location>
</feature>
<dbReference type="PANTHER" id="PTHR36834:SF1">
    <property type="entry name" value="INTEGRAL MEMBRANE PROTEIN"/>
    <property type="match status" value="1"/>
</dbReference>
<dbReference type="AlphaFoldDB" id="A0A1I0Y584"/>